<evidence type="ECO:0000313" key="7">
    <source>
        <dbReference type="EMBL" id="ETW13018.1"/>
    </source>
</evidence>
<dbReference type="PANTHER" id="PTHR43179">
    <property type="entry name" value="RHAMNOSYLTRANSFERASE WBBL"/>
    <property type="match status" value="1"/>
</dbReference>
<evidence type="ECO:0000259" key="5">
    <source>
        <dbReference type="Pfam" id="PF00535"/>
    </source>
</evidence>
<feature type="region of interest" description="Disordered" evidence="4">
    <location>
        <begin position="308"/>
        <end position="328"/>
    </location>
</feature>
<dbReference type="Proteomes" id="UP000019063">
    <property type="component" value="Unassembled WGS sequence"/>
</dbReference>
<proteinExistence type="inferred from homology"/>
<evidence type="ECO:0000256" key="1">
    <source>
        <dbReference type="ARBA" id="ARBA00006739"/>
    </source>
</evidence>
<dbReference type="Pfam" id="PF02709">
    <property type="entry name" value="Glyco_transf_7C"/>
    <property type="match status" value="1"/>
</dbReference>
<dbReference type="EMBL" id="AQQW01000004">
    <property type="protein sequence ID" value="ETW13018.1"/>
    <property type="molecule type" value="Genomic_DNA"/>
</dbReference>
<dbReference type="SUPFAM" id="SSF53448">
    <property type="entry name" value="Nucleotide-diphospho-sugar transferases"/>
    <property type="match status" value="1"/>
</dbReference>
<dbReference type="InterPro" id="IPR001173">
    <property type="entry name" value="Glyco_trans_2-like"/>
</dbReference>
<comment type="caution">
    <text evidence="7">The sequence shown here is derived from an EMBL/GenBank/DDBJ whole genome shotgun (WGS) entry which is preliminary data.</text>
</comment>
<gene>
    <name evidence="7" type="ORF">ATO8_07401</name>
</gene>
<feature type="domain" description="Galactosyltransferase C-terminal" evidence="6">
    <location>
        <begin position="158"/>
        <end position="218"/>
    </location>
</feature>
<protein>
    <recommendedName>
        <fullName evidence="9">Glycosyltransferase</fullName>
    </recommendedName>
</protein>
<reference evidence="7 8" key="1">
    <citation type="journal article" date="2014" name="Antonie Van Leeuwenhoek">
        <title>Roseivivax atlanticus sp. nov., isolated from surface seawater of the Atlantic Ocean.</title>
        <authorList>
            <person name="Li G."/>
            <person name="Lai Q."/>
            <person name="Liu X."/>
            <person name="Sun F."/>
            <person name="Shao Z."/>
        </authorList>
    </citation>
    <scope>NUCLEOTIDE SEQUENCE [LARGE SCALE GENOMIC DNA]</scope>
    <source>
        <strain evidence="7 8">22II-s10s</strain>
    </source>
</reference>
<dbReference type="AlphaFoldDB" id="W4HKT4"/>
<dbReference type="Gene3D" id="3.90.550.10">
    <property type="entry name" value="Spore Coat Polysaccharide Biosynthesis Protein SpsA, Chain A"/>
    <property type="match status" value="1"/>
</dbReference>
<keyword evidence="3" id="KW-0808">Transferase</keyword>
<organism evidence="7 8">
    <name type="scientific">Roseivivax marinus</name>
    <dbReference type="NCBI Taxonomy" id="1379903"/>
    <lineage>
        <taxon>Bacteria</taxon>
        <taxon>Pseudomonadati</taxon>
        <taxon>Pseudomonadota</taxon>
        <taxon>Alphaproteobacteria</taxon>
        <taxon>Rhodobacterales</taxon>
        <taxon>Roseobacteraceae</taxon>
        <taxon>Roseivivax</taxon>
    </lineage>
</organism>
<evidence type="ECO:0000256" key="3">
    <source>
        <dbReference type="ARBA" id="ARBA00022679"/>
    </source>
</evidence>
<evidence type="ECO:0000259" key="6">
    <source>
        <dbReference type="Pfam" id="PF02709"/>
    </source>
</evidence>
<sequence>MKRISALTIAAGRADHLANVVRGLTEQRLCPDELVIGLMQDAPYDDLPDAPFEIRQVPVPDGAPALAGARNAAAHAATGDVLVFLDVDCIPHPELIADYAASVTAAPGVHMGEVMYLPQGATDGATENGIDWVRFDRLAERHPDRGKPPRWGRAACDDYRCFWSLNFAMSAADWRASGGFDERYRGYGGEDTDFGRTVAEQGQPIWWLKGAKVYHQHHAHCMPPIHHLRSVIRNADLFAEKWGHRTMEHWLYGFELMGLIEKRPEGIVVLREPGEEDFALCRQQTAPYATTRRVLDILQGIDPRTVDNRSRTREVHAAQSRLTDVAAE</sequence>
<name>W4HKT4_9RHOB</name>
<dbReference type="GO" id="GO:0016757">
    <property type="term" value="F:glycosyltransferase activity"/>
    <property type="evidence" value="ECO:0007669"/>
    <property type="project" value="UniProtKB-KW"/>
</dbReference>
<dbReference type="PATRIC" id="fig|1317118.6.peg.1529"/>
<keyword evidence="2" id="KW-0328">Glycosyltransferase</keyword>
<dbReference type="STRING" id="1379903.ATO8_07401"/>
<dbReference type="RefSeq" id="WP_081749676.1">
    <property type="nucleotide sequence ID" value="NZ_AQQW01000004.1"/>
</dbReference>
<evidence type="ECO:0000256" key="2">
    <source>
        <dbReference type="ARBA" id="ARBA00022676"/>
    </source>
</evidence>
<evidence type="ECO:0008006" key="9">
    <source>
        <dbReference type="Google" id="ProtNLM"/>
    </source>
</evidence>
<keyword evidence="8" id="KW-1185">Reference proteome</keyword>
<feature type="domain" description="Glycosyltransferase 2-like" evidence="5">
    <location>
        <begin position="65"/>
        <end position="100"/>
    </location>
</feature>
<evidence type="ECO:0000256" key="4">
    <source>
        <dbReference type="SAM" id="MobiDB-lite"/>
    </source>
</evidence>
<comment type="similarity">
    <text evidence="1">Belongs to the glycosyltransferase 2 family.</text>
</comment>
<evidence type="ECO:0000313" key="8">
    <source>
        <dbReference type="Proteomes" id="UP000019063"/>
    </source>
</evidence>
<dbReference type="eggNOG" id="COG1216">
    <property type="taxonomic scope" value="Bacteria"/>
</dbReference>
<dbReference type="PANTHER" id="PTHR43179:SF12">
    <property type="entry name" value="GALACTOFURANOSYLTRANSFERASE GLFT2"/>
    <property type="match status" value="1"/>
</dbReference>
<accession>W4HKT4</accession>
<dbReference type="InterPro" id="IPR027791">
    <property type="entry name" value="Galactosyl_T_C"/>
</dbReference>
<dbReference type="InterPro" id="IPR029044">
    <property type="entry name" value="Nucleotide-diphossugar_trans"/>
</dbReference>
<dbReference type="Pfam" id="PF00535">
    <property type="entry name" value="Glycos_transf_2"/>
    <property type="match status" value="1"/>
</dbReference>